<reference evidence="1" key="2">
    <citation type="submission" date="2020-05" db="UniProtKB">
        <authorList>
            <consortium name="EnsemblMetazoa"/>
        </authorList>
    </citation>
    <scope>IDENTIFICATION</scope>
    <source>
        <strain evidence="1">IAEA</strain>
    </source>
</reference>
<dbReference type="EnsemblMetazoa" id="GBRI010424-RA">
    <property type="protein sequence ID" value="GBRI010424-PA"/>
    <property type="gene ID" value="GBRI010424"/>
</dbReference>
<organism evidence="1 2">
    <name type="scientific">Glossina brevipalpis</name>
    <dbReference type="NCBI Taxonomy" id="37001"/>
    <lineage>
        <taxon>Eukaryota</taxon>
        <taxon>Metazoa</taxon>
        <taxon>Ecdysozoa</taxon>
        <taxon>Arthropoda</taxon>
        <taxon>Hexapoda</taxon>
        <taxon>Insecta</taxon>
        <taxon>Pterygota</taxon>
        <taxon>Neoptera</taxon>
        <taxon>Endopterygota</taxon>
        <taxon>Diptera</taxon>
        <taxon>Brachycera</taxon>
        <taxon>Muscomorpha</taxon>
        <taxon>Hippoboscoidea</taxon>
        <taxon>Glossinidae</taxon>
        <taxon>Glossina</taxon>
    </lineage>
</organism>
<sequence>MSRPGLGTVMGPEAILVHRYSFLKIQSDILSLHQIEKLYGTDDCWSILMKISYKRSMSVQVQKVALYKEFYFIVSEGGNMEQFINTFSDTTKKLAETGIIMQDEMLLIVLLSTLKKR</sequence>
<keyword evidence="2" id="KW-1185">Reference proteome</keyword>
<accession>A0A1A9W8T4</accession>
<name>A0A1A9W8T4_9MUSC</name>
<evidence type="ECO:0000313" key="2">
    <source>
        <dbReference type="Proteomes" id="UP000091820"/>
    </source>
</evidence>
<dbReference type="VEuPathDB" id="VectorBase:GBRI010424"/>
<dbReference type="Proteomes" id="UP000091820">
    <property type="component" value="Unassembled WGS sequence"/>
</dbReference>
<proteinExistence type="predicted"/>
<evidence type="ECO:0000313" key="1">
    <source>
        <dbReference type="EnsemblMetazoa" id="GBRI010424-PA"/>
    </source>
</evidence>
<dbReference type="AlphaFoldDB" id="A0A1A9W8T4"/>
<dbReference type="Pfam" id="PF14223">
    <property type="entry name" value="Retrotran_gag_2"/>
    <property type="match status" value="1"/>
</dbReference>
<reference evidence="2" key="1">
    <citation type="submission" date="2014-03" db="EMBL/GenBank/DDBJ databases">
        <authorList>
            <person name="Aksoy S."/>
            <person name="Warren W."/>
            <person name="Wilson R.K."/>
        </authorList>
    </citation>
    <scope>NUCLEOTIDE SEQUENCE [LARGE SCALE GENOMIC DNA]</scope>
    <source>
        <strain evidence="2">IAEA</strain>
    </source>
</reference>
<protein>
    <submittedName>
        <fullName evidence="1">Uncharacterized protein</fullName>
    </submittedName>
</protein>